<dbReference type="Proteomes" id="UP001220010">
    <property type="component" value="Unassembled WGS sequence"/>
</dbReference>
<evidence type="ECO:0000313" key="2">
    <source>
        <dbReference type="EMBL" id="MDF0590980.1"/>
    </source>
</evidence>
<evidence type="ECO:0000259" key="1">
    <source>
        <dbReference type="Pfam" id="PF09347"/>
    </source>
</evidence>
<gene>
    <name evidence="2" type="ORF">P0O15_07340</name>
</gene>
<dbReference type="EMBL" id="JARFPK010000023">
    <property type="protein sequence ID" value="MDF0590980.1"/>
    <property type="molecule type" value="Genomic_DNA"/>
</dbReference>
<accession>A0ABT5X8H5</accession>
<dbReference type="PANTHER" id="PTHR31527">
    <property type="entry name" value="RE64534P"/>
    <property type="match status" value="1"/>
</dbReference>
<protein>
    <submittedName>
        <fullName evidence="2">DUF1989 domain-containing protein</fullName>
    </submittedName>
</protein>
<organism evidence="2 3">
    <name type="scientific">Candidatus Methanocrinis natronophilus</name>
    <dbReference type="NCBI Taxonomy" id="3033396"/>
    <lineage>
        <taxon>Archaea</taxon>
        <taxon>Methanobacteriati</taxon>
        <taxon>Methanobacteriota</taxon>
        <taxon>Stenosarchaea group</taxon>
        <taxon>Methanomicrobia</taxon>
        <taxon>Methanotrichales</taxon>
        <taxon>Methanotrichaceae</taxon>
        <taxon>Methanocrinis</taxon>
    </lineage>
</organism>
<reference evidence="2 3" key="1">
    <citation type="submission" date="2023-03" db="EMBL/GenBank/DDBJ databases">
        <title>WGS of Methanotrichaceae archaeon Mx.</title>
        <authorList>
            <person name="Sorokin D.Y."/>
            <person name="Merkel A.Y."/>
        </authorList>
    </citation>
    <scope>NUCLEOTIDE SEQUENCE [LARGE SCALE GENOMIC DNA]</scope>
    <source>
        <strain evidence="2 3">Mx</strain>
    </source>
</reference>
<dbReference type="InterPro" id="IPR018959">
    <property type="entry name" value="DUF1989"/>
</dbReference>
<feature type="domain" description="DUF1989" evidence="1">
    <location>
        <begin position="4"/>
        <end position="156"/>
    </location>
</feature>
<comment type="caution">
    <text evidence="2">The sequence shown here is derived from an EMBL/GenBank/DDBJ whole genome shotgun (WGS) entry which is preliminary data.</text>
</comment>
<sequence>MEFTLRKGEAKGFVISRGQTIKISCKSGGQLSDLVFLNYHQGITLDRIRRFILKVDDELFDVNEEAVLKVTSIDSESNTNILYPGCRRRLYKEHFSKEKDGCRDLLASALGINTSGLPSTVNLFMDFKLNCSDYSFKTEISRAKDGDSVSFKALKNCTIAVSACPCEADSCRSEGDILVEIYDD</sequence>
<proteinExistence type="predicted"/>
<evidence type="ECO:0000313" key="3">
    <source>
        <dbReference type="Proteomes" id="UP001220010"/>
    </source>
</evidence>
<dbReference type="PANTHER" id="PTHR31527:SF0">
    <property type="entry name" value="RE64534P"/>
    <property type="match status" value="1"/>
</dbReference>
<dbReference type="Pfam" id="PF09347">
    <property type="entry name" value="DUF1989"/>
    <property type="match status" value="1"/>
</dbReference>
<keyword evidence="3" id="KW-1185">Reference proteome</keyword>
<name>A0ABT5X8H5_9EURY</name>
<dbReference type="RefSeq" id="WP_316966725.1">
    <property type="nucleotide sequence ID" value="NZ_JARFPK010000023.1"/>
</dbReference>